<sequence>MLRKAKTELLEFKWKTNGITEDCGVYAMRHMETYMGTKVNDWKGDLTNKSSKSFQLLCAKFITAMVYSNENKVVDYMMRTATSHLEEARKKGPVDVEKMVADFPKP</sequence>
<accession>A0A8X8W352</accession>
<protein>
    <recommendedName>
        <fullName evidence="3">Ubiquitin-like protease family profile domain-containing protein</fullName>
    </recommendedName>
</protein>
<evidence type="ECO:0000313" key="1">
    <source>
        <dbReference type="EMBL" id="KAG6387330.1"/>
    </source>
</evidence>
<dbReference type="AlphaFoldDB" id="A0A8X8W352"/>
<evidence type="ECO:0000313" key="2">
    <source>
        <dbReference type="Proteomes" id="UP000298416"/>
    </source>
</evidence>
<proteinExistence type="predicted"/>
<dbReference type="EMBL" id="PNBA02000021">
    <property type="protein sequence ID" value="KAG6387330.1"/>
    <property type="molecule type" value="Genomic_DNA"/>
</dbReference>
<gene>
    <name evidence="1" type="ORF">SASPL_152517</name>
</gene>
<dbReference type="Proteomes" id="UP000298416">
    <property type="component" value="Unassembled WGS sequence"/>
</dbReference>
<reference evidence="1" key="2">
    <citation type="submission" date="2020-08" db="EMBL/GenBank/DDBJ databases">
        <title>Plant Genome Project.</title>
        <authorList>
            <person name="Zhang R.-G."/>
        </authorList>
    </citation>
    <scope>NUCLEOTIDE SEQUENCE</scope>
    <source>
        <strain evidence="1">Huo1</strain>
        <tissue evidence="1">Leaf</tissue>
    </source>
</reference>
<comment type="caution">
    <text evidence="1">The sequence shown here is derived from an EMBL/GenBank/DDBJ whole genome shotgun (WGS) entry which is preliminary data.</text>
</comment>
<keyword evidence="2" id="KW-1185">Reference proteome</keyword>
<evidence type="ECO:0008006" key="3">
    <source>
        <dbReference type="Google" id="ProtNLM"/>
    </source>
</evidence>
<reference evidence="1" key="1">
    <citation type="submission" date="2018-01" db="EMBL/GenBank/DDBJ databases">
        <authorList>
            <person name="Mao J.F."/>
        </authorList>
    </citation>
    <scope>NUCLEOTIDE SEQUENCE</scope>
    <source>
        <strain evidence="1">Huo1</strain>
        <tissue evidence="1">Leaf</tissue>
    </source>
</reference>
<name>A0A8X8W352_SALSN</name>
<organism evidence="1">
    <name type="scientific">Salvia splendens</name>
    <name type="common">Scarlet sage</name>
    <dbReference type="NCBI Taxonomy" id="180675"/>
    <lineage>
        <taxon>Eukaryota</taxon>
        <taxon>Viridiplantae</taxon>
        <taxon>Streptophyta</taxon>
        <taxon>Embryophyta</taxon>
        <taxon>Tracheophyta</taxon>
        <taxon>Spermatophyta</taxon>
        <taxon>Magnoliopsida</taxon>
        <taxon>eudicotyledons</taxon>
        <taxon>Gunneridae</taxon>
        <taxon>Pentapetalae</taxon>
        <taxon>asterids</taxon>
        <taxon>lamiids</taxon>
        <taxon>Lamiales</taxon>
        <taxon>Lamiaceae</taxon>
        <taxon>Nepetoideae</taxon>
        <taxon>Mentheae</taxon>
        <taxon>Salviinae</taxon>
        <taxon>Salvia</taxon>
        <taxon>Salvia subgen. Calosphace</taxon>
        <taxon>core Calosphace</taxon>
    </lineage>
</organism>